<comment type="caution">
    <text evidence="2">The sequence shown here is derived from an EMBL/GenBank/DDBJ whole genome shotgun (WGS) entry which is preliminary data.</text>
</comment>
<evidence type="ECO:0000313" key="2">
    <source>
        <dbReference type="EMBL" id="GLQ90715.1"/>
    </source>
</evidence>
<evidence type="ECO:0000256" key="1">
    <source>
        <dbReference type="SAM" id="SignalP"/>
    </source>
</evidence>
<evidence type="ECO:0000313" key="3">
    <source>
        <dbReference type="Proteomes" id="UP001156627"/>
    </source>
</evidence>
<sequence length="211" mass="23577">MTIYGFCTRRFGNSLLAASAFMAMNPAWAAEDFTFSAKLYAGDCSFDMRDSQGQPLPSAEYYTLNYKQDSPESDNTYYCPIYDIPANSRLAELKTEIHDQKLIDMGMVLLDAYVKPIHADPGGLDKAGIFAQCPVTAQGNSVTCAYEWLNLLPHPEEHPSYSSINFKRGEILHGELRFAKAHFDSSQAPPRIRIIGCDAEDETEFPCHDVN</sequence>
<proteinExistence type="predicted"/>
<gene>
    <name evidence="2" type="ORF">GCM10007898_42910</name>
</gene>
<dbReference type="RefSeq" id="WP_284334131.1">
    <property type="nucleotide sequence ID" value="NZ_BSOA01000050.1"/>
</dbReference>
<dbReference type="EMBL" id="BSOA01000050">
    <property type="protein sequence ID" value="GLQ90715.1"/>
    <property type="molecule type" value="Genomic_DNA"/>
</dbReference>
<feature type="signal peptide" evidence="1">
    <location>
        <begin position="1"/>
        <end position="29"/>
    </location>
</feature>
<keyword evidence="3" id="KW-1185">Reference proteome</keyword>
<name>A0ABQ5XG88_9GAMM</name>
<dbReference type="Proteomes" id="UP001156627">
    <property type="component" value="Unassembled WGS sequence"/>
</dbReference>
<protein>
    <submittedName>
        <fullName evidence="2">Uncharacterized protein</fullName>
    </submittedName>
</protein>
<reference evidence="3" key="1">
    <citation type="journal article" date="2019" name="Int. J. Syst. Evol. Microbiol.">
        <title>The Global Catalogue of Microorganisms (GCM) 10K type strain sequencing project: providing services to taxonomists for standard genome sequencing and annotation.</title>
        <authorList>
            <consortium name="The Broad Institute Genomics Platform"/>
            <consortium name="The Broad Institute Genome Sequencing Center for Infectious Disease"/>
            <person name="Wu L."/>
            <person name="Ma J."/>
        </authorList>
    </citation>
    <scope>NUCLEOTIDE SEQUENCE [LARGE SCALE GENOMIC DNA]</scope>
    <source>
        <strain evidence="3">NBRC 111981</strain>
    </source>
</reference>
<accession>A0ABQ5XG88</accession>
<feature type="chain" id="PRO_5047204675" evidence="1">
    <location>
        <begin position="30"/>
        <end position="211"/>
    </location>
</feature>
<keyword evidence="1" id="KW-0732">Signal</keyword>
<organism evidence="2 3">
    <name type="scientific">Dyella flagellata</name>
    <dbReference type="NCBI Taxonomy" id="1867833"/>
    <lineage>
        <taxon>Bacteria</taxon>
        <taxon>Pseudomonadati</taxon>
        <taxon>Pseudomonadota</taxon>
        <taxon>Gammaproteobacteria</taxon>
        <taxon>Lysobacterales</taxon>
        <taxon>Rhodanobacteraceae</taxon>
        <taxon>Dyella</taxon>
    </lineage>
</organism>